<feature type="region of interest" description="Disordered" evidence="1">
    <location>
        <begin position="1"/>
        <end position="20"/>
    </location>
</feature>
<protein>
    <submittedName>
        <fullName evidence="2">Uncharacterized protein</fullName>
    </submittedName>
</protein>
<gene>
    <name evidence="2" type="ORF">TVY486_0101040</name>
</gene>
<dbReference type="EMBL" id="HE573017">
    <property type="protein sequence ID" value="CCC46456.1"/>
    <property type="molecule type" value="Genomic_DNA"/>
</dbReference>
<organism evidence="2">
    <name type="scientific">Trypanosoma vivax (strain Y486)</name>
    <dbReference type="NCBI Taxonomy" id="1055687"/>
    <lineage>
        <taxon>Eukaryota</taxon>
        <taxon>Discoba</taxon>
        <taxon>Euglenozoa</taxon>
        <taxon>Kinetoplastea</taxon>
        <taxon>Metakinetoplastina</taxon>
        <taxon>Trypanosomatida</taxon>
        <taxon>Trypanosomatidae</taxon>
        <taxon>Trypanosoma</taxon>
        <taxon>Duttonella</taxon>
    </lineage>
</organism>
<sequence>MRTRNAVEVGSDAGATKPPTFISRASSPVSSLPIPQRHHVFLSTRPLLSLVLLFPFPTSFHIRARLCMYTYINISHGVISQVTAWVHSHKLSHSCCSPRVLLSLGLRLPPVLTSDNRTGGDGLSETCQPLSYWSPFELLGVSRPWCACVRFWRRSPPFCT</sequence>
<evidence type="ECO:0000313" key="2">
    <source>
        <dbReference type="EMBL" id="CCC46456.1"/>
    </source>
</evidence>
<name>G0TR92_TRYVY</name>
<evidence type="ECO:0000256" key="1">
    <source>
        <dbReference type="SAM" id="MobiDB-lite"/>
    </source>
</evidence>
<accession>G0TR92</accession>
<dbReference type="AlphaFoldDB" id="G0TR92"/>
<proteinExistence type="predicted"/>
<reference evidence="2" key="1">
    <citation type="journal article" date="2012" name="Proc. Natl. Acad. Sci. U.S.A.">
        <title>Antigenic diversity is generated by distinct evolutionary mechanisms in African trypanosome species.</title>
        <authorList>
            <person name="Jackson A.P."/>
            <person name="Berry A."/>
            <person name="Aslett M."/>
            <person name="Allison H.C."/>
            <person name="Burton P."/>
            <person name="Vavrova-Anderson J."/>
            <person name="Brown R."/>
            <person name="Browne H."/>
            <person name="Corton N."/>
            <person name="Hauser H."/>
            <person name="Gamble J."/>
            <person name="Gilderthorp R."/>
            <person name="Marcello L."/>
            <person name="McQuillan J."/>
            <person name="Otto T.D."/>
            <person name="Quail M.A."/>
            <person name="Sanders M.J."/>
            <person name="van Tonder A."/>
            <person name="Ginger M.L."/>
            <person name="Field M.C."/>
            <person name="Barry J.D."/>
            <person name="Hertz-Fowler C."/>
            <person name="Berriman M."/>
        </authorList>
    </citation>
    <scope>NUCLEOTIDE SEQUENCE</scope>
    <source>
        <strain evidence="2">Y486</strain>
    </source>
</reference>